<dbReference type="PANTHER" id="PTHR10353:SF36">
    <property type="entry name" value="LP05116P"/>
    <property type="match status" value="1"/>
</dbReference>
<reference evidence="13" key="1">
    <citation type="submission" date="2021-01" db="EMBL/GenBank/DDBJ databases">
        <title>Whole genome shotgun sequence of Catellatospora methionotrophica NBRC 14553.</title>
        <authorList>
            <person name="Komaki H."/>
            <person name="Tamura T."/>
        </authorList>
    </citation>
    <scope>NUCLEOTIDE SEQUENCE</scope>
    <source>
        <strain evidence="13">NBRC 14553</strain>
    </source>
</reference>
<dbReference type="InterPro" id="IPR033132">
    <property type="entry name" value="GH_1_N_CS"/>
</dbReference>
<dbReference type="InterPro" id="IPR001360">
    <property type="entry name" value="Glyco_hydro_1"/>
</dbReference>
<sequence>MTTQQDPQLATPSVSFPQGFLWGAATASYQIEGGASEDGRTPSIWDTFSRTPGKVLNADSGDVACDHYHRRADDVALMAELGLQSYRFSVAWPRVQPGGRGPANSKGLDFYRGLVDDLLSKGIEPWLTLYHWDLPQELEDAGGWPERDTAYRFAEYAGLVHDALGDRVKFWTTHNEPWCSAFLGYGSGVHAPGVTDGAKALAAAHHLNLGHGLAVQAIRAAVPDRQMGITLNLHSLQAATDSAEDRDAVRRIDGVGNRIFLDPVFRGEYPADLLADTAELTDWSFVQPGDLEIINQPLDMLGVNYYTRQVVAGPSDDGAPRSHWRAPSAWPGSGQVRFLTRELPVTEMGWEVDPDGLVDLLKSTHENYGPIPMYITENGAAYDDQVAPDGSVPDPDRVAYLDAHLKACHEAMADGVPLRGYFAWSLLDNFEWAWGYSRRFGIVHVDYDTQVRTPKTSAHWYADVIRRGGLAA</sequence>
<evidence type="ECO:0000256" key="9">
    <source>
        <dbReference type="PIRSR" id="PIRSR617736-1"/>
    </source>
</evidence>
<dbReference type="RefSeq" id="WP_166387798.1">
    <property type="nucleotide sequence ID" value="NZ_BAAATT010000010.1"/>
</dbReference>
<accession>A0A8J3L892</accession>
<proteinExistence type="inferred from homology"/>
<dbReference type="FunFam" id="3.20.20.80:FF:000004">
    <property type="entry name" value="Beta-glucosidase 6-phospho-beta-glucosidase"/>
    <property type="match status" value="1"/>
</dbReference>
<feature type="binding site" evidence="10">
    <location>
        <position position="424"/>
    </location>
    <ligand>
        <name>substrate</name>
    </ligand>
</feature>
<keyword evidence="14" id="KW-1185">Reference proteome</keyword>
<evidence type="ECO:0000313" key="13">
    <source>
        <dbReference type="EMBL" id="GIG16223.1"/>
    </source>
</evidence>
<comment type="catalytic activity">
    <reaction evidence="1 12">
        <text>Hydrolysis of terminal, non-reducing beta-D-glucosyl residues with release of beta-D-glucose.</text>
        <dbReference type="EC" id="3.2.1.21"/>
    </reaction>
</comment>
<evidence type="ECO:0000256" key="8">
    <source>
        <dbReference type="ARBA" id="ARBA00023326"/>
    </source>
</evidence>
<comment type="caution">
    <text evidence="13">The sequence shown here is derived from an EMBL/GenBank/DDBJ whole genome shotgun (WGS) entry which is preliminary data.</text>
</comment>
<feature type="binding site" evidence="10">
    <location>
        <position position="175"/>
    </location>
    <ligand>
        <name>substrate</name>
    </ligand>
</feature>
<name>A0A8J3L892_9ACTN</name>
<dbReference type="PROSITE" id="PS00653">
    <property type="entry name" value="GLYCOSYL_HYDROL_F1_2"/>
    <property type="match status" value="1"/>
</dbReference>
<keyword evidence="8" id="KW-0624">Polysaccharide degradation</keyword>
<evidence type="ECO:0000256" key="12">
    <source>
        <dbReference type="RuleBase" id="RU361175"/>
    </source>
</evidence>
<evidence type="ECO:0000256" key="10">
    <source>
        <dbReference type="PIRSR" id="PIRSR617736-2"/>
    </source>
</evidence>
<evidence type="ECO:0000256" key="5">
    <source>
        <dbReference type="ARBA" id="ARBA00023001"/>
    </source>
</evidence>
<dbReference type="InterPro" id="IPR018120">
    <property type="entry name" value="Glyco_hydro_1_AS"/>
</dbReference>
<feature type="active site" description="Proton donor" evidence="9">
    <location>
        <position position="176"/>
    </location>
</feature>
<evidence type="ECO:0000256" key="6">
    <source>
        <dbReference type="ARBA" id="ARBA00023277"/>
    </source>
</evidence>
<dbReference type="Proteomes" id="UP000660339">
    <property type="component" value="Unassembled WGS sequence"/>
</dbReference>
<evidence type="ECO:0000256" key="3">
    <source>
        <dbReference type="ARBA" id="ARBA00012744"/>
    </source>
</evidence>
<dbReference type="SUPFAM" id="SSF51445">
    <property type="entry name" value="(Trans)glycosidases"/>
    <property type="match status" value="1"/>
</dbReference>
<keyword evidence="7 12" id="KW-0326">Glycosidase</keyword>
<keyword evidence="5" id="KW-0136">Cellulose degradation</keyword>
<dbReference type="NCBIfam" id="TIGR03356">
    <property type="entry name" value="BGL"/>
    <property type="match status" value="1"/>
</dbReference>
<organism evidence="13 14">
    <name type="scientific">Catellatospora methionotrophica</name>
    <dbReference type="NCBI Taxonomy" id="121620"/>
    <lineage>
        <taxon>Bacteria</taxon>
        <taxon>Bacillati</taxon>
        <taxon>Actinomycetota</taxon>
        <taxon>Actinomycetes</taxon>
        <taxon>Micromonosporales</taxon>
        <taxon>Micromonosporaceae</taxon>
        <taxon>Catellatospora</taxon>
    </lineage>
</organism>
<feature type="binding site" evidence="10">
    <location>
        <begin position="431"/>
        <end position="432"/>
    </location>
    <ligand>
        <name>substrate</name>
    </ligand>
</feature>
<feature type="binding site" evidence="10">
    <location>
        <position position="30"/>
    </location>
    <ligand>
        <name>substrate</name>
    </ligand>
</feature>
<evidence type="ECO:0000256" key="4">
    <source>
        <dbReference type="ARBA" id="ARBA00022801"/>
    </source>
</evidence>
<gene>
    <name evidence="13" type="ORF">Cme02nite_45550</name>
</gene>
<dbReference type="EMBL" id="BONJ01000026">
    <property type="protein sequence ID" value="GIG16223.1"/>
    <property type="molecule type" value="Genomic_DNA"/>
</dbReference>
<dbReference type="Pfam" id="PF00232">
    <property type="entry name" value="Glyco_hydro_1"/>
    <property type="match status" value="1"/>
</dbReference>
<dbReference type="AlphaFoldDB" id="A0A8J3L892"/>
<feature type="active site" description="Nucleophile" evidence="9 11">
    <location>
        <position position="377"/>
    </location>
</feature>
<evidence type="ECO:0000256" key="7">
    <source>
        <dbReference type="ARBA" id="ARBA00023295"/>
    </source>
</evidence>
<keyword evidence="6" id="KW-0119">Carbohydrate metabolism</keyword>
<dbReference type="InterPro" id="IPR017853">
    <property type="entry name" value="GH"/>
</dbReference>
<evidence type="ECO:0000313" key="14">
    <source>
        <dbReference type="Proteomes" id="UP000660339"/>
    </source>
</evidence>
<dbReference type="PROSITE" id="PS00572">
    <property type="entry name" value="GLYCOSYL_HYDROL_F1_1"/>
    <property type="match status" value="1"/>
</dbReference>
<dbReference type="PRINTS" id="PR00131">
    <property type="entry name" value="GLHYDRLASE1"/>
</dbReference>
<feature type="binding site" evidence="10">
    <location>
        <position position="131"/>
    </location>
    <ligand>
        <name>substrate</name>
    </ligand>
</feature>
<dbReference type="EC" id="3.2.1.21" evidence="3 12"/>
<keyword evidence="4 12" id="KW-0378">Hydrolase</keyword>
<protein>
    <recommendedName>
        <fullName evidence="3 12">Beta-glucosidase</fullName>
        <ecNumber evidence="3 12">3.2.1.21</ecNumber>
    </recommendedName>
</protein>
<dbReference type="GO" id="GO:0005829">
    <property type="term" value="C:cytosol"/>
    <property type="evidence" value="ECO:0007669"/>
    <property type="project" value="TreeGrafter"/>
</dbReference>
<dbReference type="GO" id="GO:0030245">
    <property type="term" value="P:cellulose catabolic process"/>
    <property type="evidence" value="ECO:0007669"/>
    <property type="project" value="UniProtKB-KW"/>
</dbReference>
<evidence type="ECO:0000256" key="2">
    <source>
        <dbReference type="ARBA" id="ARBA00010838"/>
    </source>
</evidence>
<evidence type="ECO:0000256" key="1">
    <source>
        <dbReference type="ARBA" id="ARBA00000448"/>
    </source>
</evidence>
<comment type="similarity">
    <text evidence="2 12">Belongs to the glycosyl hydrolase 1 family.</text>
</comment>
<dbReference type="GO" id="GO:0008422">
    <property type="term" value="F:beta-glucosidase activity"/>
    <property type="evidence" value="ECO:0007669"/>
    <property type="project" value="UniProtKB-EC"/>
</dbReference>
<dbReference type="Gene3D" id="3.20.20.80">
    <property type="entry name" value="Glycosidases"/>
    <property type="match status" value="1"/>
</dbReference>
<dbReference type="InterPro" id="IPR017736">
    <property type="entry name" value="Glyco_hydro_1_beta-glucosidase"/>
</dbReference>
<dbReference type="PANTHER" id="PTHR10353">
    <property type="entry name" value="GLYCOSYL HYDROLASE"/>
    <property type="match status" value="1"/>
</dbReference>
<feature type="binding site" evidence="10">
    <location>
        <position position="306"/>
    </location>
    <ligand>
        <name>substrate</name>
    </ligand>
</feature>
<evidence type="ECO:0000256" key="11">
    <source>
        <dbReference type="PROSITE-ProRule" id="PRU10055"/>
    </source>
</evidence>